<keyword evidence="1" id="KW-1003">Cell membrane</keyword>
<comment type="function">
    <text evidence="1">Involved in the import of queuosine (Q) precursors, required for Q precursor salvage.</text>
</comment>
<dbReference type="GO" id="GO:0005886">
    <property type="term" value="C:plasma membrane"/>
    <property type="evidence" value="ECO:0007669"/>
    <property type="project" value="UniProtKB-SubCell"/>
</dbReference>
<dbReference type="GO" id="GO:0022857">
    <property type="term" value="F:transmembrane transporter activity"/>
    <property type="evidence" value="ECO:0007669"/>
    <property type="project" value="UniProtKB-UniRule"/>
</dbReference>
<dbReference type="PATRIC" id="fig|1121405.3.peg.1547"/>
<dbReference type="STRING" id="897.B2D07_00045"/>
<protein>
    <recommendedName>
        <fullName evidence="1">Probable queuosine precursor transporter</fullName>
        <shortName evidence="1">Q precursor transporter</shortName>
    </recommendedName>
</protein>
<comment type="subcellular location">
    <subcellularLocation>
        <location evidence="1">Cell membrane</location>
        <topology evidence="1">Multi-pass membrane protein</topology>
    </subcellularLocation>
</comment>
<feature type="transmembrane region" description="Helical" evidence="1">
    <location>
        <begin position="78"/>
        <end position="101"/>
    </location>
</feature>
<dbReference type="Proteomes" id="UP000014977">
    <property type="component" value="Unassembled WGS sequence"/>
</dbReference>
<dbReference type="AlphaFoldDB" id="S7TXF9"/>
<dbReference type="OrthoDB" id="7065604at2"/>
<keyword evidence="1" id="KW-0472">Membrane</keyword>
<keyword evidence="1" id="KW-0813">Transport</keyword>
<sequence length="236" mass="25805">MTSANPFPEKPAEGSYSQWFIATTAVFITALITANIIAVKLISFAGWILPAAVIIFPVSYIVGDILTEVYGYRQARRVIWLGFCCNLIAVAAIWIGGTLPAAGFWDAQSAYDRILGYTPRLLAASFAAYLVGEFTNAYILAKMKIATGGRWLWTRTIGSTLVGQGLDSTVFITLAFAGTIPPSGIITAVATQWLVKSVYEALMTPFTYGIVNFLKRREGIDVYDIDTRFNPFNTQA</sequence>
<keyword evidence="3" id="KW-1185">Reference proteome</keyword>
<comment type="similarity">
    <text evidence="1">Belongs to the vitamin uptake transporter (VUT/ECF) (TC 2.A.88) family. Q precursor transporter subfamily.</text>
</comment>
<gene>
    <name evidence="2" type="ORF">dsmv_2020</name>
</gene>
<feature type="transmembrane region" description="Helical" evidence="1">
    <location>
        <begin position="121"/>
        <end position="141"/>
    </location>
</feature>
<dbReference type="Pfam" id="PF02592">
    <property type="entry name" value="Vut_1"/>
    <property type="match status" value="1"/>
</dbReference>
<dbReference type="HAMAP" id="MF_02088">
    <property type="entry name" value="Q_prec_transport"/>
    <property type="match status" value="1"/>
</dbReference>
<organism evidence="2 3">
    <name type="scientific">Desulfococcus multivorans DSM 2059</name>
    <dbReference type="NCBI Taxonomy" id="1121405"/>
    <lineage>
        <taxon>Bacteria</taxon>
        <taxon>Pseudomonadati</taxon>
        <taxon>Thermodesulfobacteriota</taxon>
        <taxon>Desulfobacteria</taxon>
        <taxon>Desulfobacterales</taxon>
        <taxon>Desulfococcaceae</taxon>
        <taxon>Desulfococcus</taxon>
    </lineage>
</organism>
<feature type="transmembrane region" description="Helical" evidence="1">
    <location>
        <begin position="44"/>
        <end position="66"/>
    </location>
</feature>
<dbReference type="NCBIfam" id="TIGR00697">
    <property type="entry name" value="queuosine precursor transporter"/>
    <property type="match status" value="1"/>
</dbReference>
<feature type="transmembrane region" description="Helical" evidence="1">
    <location>
        <begin position="19"/>
        <end position="38"/>
    </location>
</feature>
<dbReference type="PANTHER" id="PTHR34300:SF2">
    <property type="entry name" value="QUEUOSINE PRECURSOR TRANSPORTER-RELATED"/>
    <property type="match status" value="1"/>
</dbReference>
<keyword evidence="1" id="KW-1133">Transmembrane helix</keyword>
<accession>S7TXF9</accession>
<comment type="caution">
    <text evidence="2">The sequence shown here is derived from an EMBL/GenBank/DDBJ whole genome shotgun (WGS) entry which is preliminary data.</text>
</comment>
<dbReference type="eggNOG" id="COG1738">
    <property type="taxonomic scope" value="Bacteria"/>
</dbReference>
<proteinExistence type="inferred from homology"/>
<evidence type="ECO:0000313" key="3">
    <source>
        <dbReference type="Proteomes" id="UP000014977"/>
    </source>
</evidence>
<dbReference type="RefSeq" id="WP_020876451.1">
    <property type="nucleotide sequence ID" value="NZ_ATHJ01000075.1"/>
</dbReference>
<evidence type="ECO:0000313" key="2">
    <source>
        <dbReference type="EMBL" id="EPR41475.1"/>
    </source>
</evidence>
<dbReference type="InterPro" id="IPR003744">
    <property type="entry name" value="YhhQ"/>
</dbReference>
<dbReference type="EMBL" id="ATHJ01000075">
    <property type="protein sequence ID" value="EPR41475.1"/>
    <property type="molecule type" value="Genomic_DNA"/>
</dbReference>
<evidence type="ECO:0000256" key="1">
    <source>
        <dbReference type="HAMAP-Rule" id="MF_02088"/>
    </source>
</evidence>
<dbReference type="PANTHER" id="PTHR34300">
    <property type="entry name" value="QUEUOSINE PRECURSOR TRANSPORTER-RELATED"/>
    <property type="match status" value="1"/>
</dbReference>
<name>S7TXF9_DESML</name>
<reference evidence="2 3" key="1">
    <citation type="journal article" date="2013" name="Genome Announc.">
        <title>Draft genome sequences for three mercury-methylating, sulfate-reducing bacteria.</title>
        <authorList>
            <person name="Brown S.D."/>
            <person name="Hurt R.A.Jr."/>
            <person name="Gilmour C.C."/>
            <person name="Elias D.A."/>
        </authorList>
    </citation>
    <scope>NUCLEOTIDE SEQUENCE [LARGE SCALE GENOMIC DNA]</scope>
    <source>
        <strain evidence="2 3">DSM 2059</strain>
    </source>
</reference>
<keyword evidence="1" id="KW-0812">Transmembrane</keyword>